<organism evidence="3 4">
    <name type="scientific">Cylicocyclus nassatus</name>
    <name type="common">Nematode worm</name>
    <dbReference type="NCBI Taxonomy" id="53992"/>
    <lineage>
        <taxon>Eukaryota</taxon>
        <taxon>Metazoa</taxon>
        <taxon>Ecdysozoa</taxon>
        <taxon>Nematoda</taxon>
        <taxon>Chromadorea</taxon>
        <taxon>Rhabditida</taxon>
        <taxon>Rhabditina</taxon>
        <taxon>Rhabditomorpha</taxon>
        <taxon>Strongyloidea</taxon>
        <taxon>Strongylidae</taxon>
        <taxon>Cylicocyclus</taxon>
    </lineage>
</organism>
<keyword evidence="1" id="KW-0732">Signal</keyword>
<evidence type="ECO:0000313" key="3">
    <source>
        <dbReference type="EMBL" id="CAJ0594918.1"/>
    </source>
</evidence>
<reference evidence="3" key="1">
    <citation type="submission" date="2023-07" db="EMBL/GenBank/DDBJ databases">
        <authorList>
            <consortium name="CYATHOMIX"/>
        </authorList>
    </citation>
    <scope>NUCLEOTIDE SEQUENCE</scope>
    <source>
        <strain evidence="3">N/A</strain>
    </source>
</reference>
<proteinExistence type="predicted"/>
<dbReference type="PROSITE" id="PS50279">
    <property type="entry name" value="BPTI_KUNITZ_2"/>
    <property type="match status" value="1"/>
</dbReference>
<dbReference type="EMBL" id="CATQJL010000112">
    <property type="protein sequence ID" value="CAJ0594918.1"/>
    <property type="molecule type" value="Genomic_DNA"/>
</dbReference>
<gene>
    <name evidence="3" type="ORF">CYNAS_LOCUS6901</name>
</gene>
<dbReference type="InterPro" id="IPR002223">
    <property type="entry name" value="Kunitz_BPTI"/>
</dbReference>
<dbReference type="AlphaFoldDB" id="A0AA36M0B7"/>
<name>A0AA36M0B7_CYLNA</name>
<accession>A0AA36M0B7</accession>
<evidence type="ECO:0000259" key="2">
    <source>
        <dbReference type="PROSITE" id="PS50279"/>
    </source>
</evidence>
<dbReference type="SMART" id="SM00131">
    <property type="entry name" value="KU"/>
    <property type="match status" value="1"/>
</dbReference>
<evidence type="ECO:0000313" key="4">
    <source>
        <dbReference type="Proteomes" id="UP001176961"/>
    </source>
</evidence>
<dbReference type="InterPro" id="IPR036880">
    <property type="entry name" value="Kunitz_BPTI_sf"/>
</dbReference>
<dbReference type="GO" id="GO:0004867">
    <property type="term" value="F:serine-type endopeptidase inhibitor activity"/>
    <property type="evidence" value="ECO:0007669"/>
    <property type="project" value="InterPro"/>
</dbReference>
<dbReference type="SUPFAM" id="SSF57362">
    <property type="entry name" value="BPTI-like"/>
    <property type="match status" value="1"/>
</dbReference>
<dbReference type="Proteomes" id="UP001176961">
    <property type="component" value="Unassembled WGS sequence"/>
</dbReference>
<dbReference type="Gene3D" id="4.10.410.10">
    <property type="entry name" value="Pancreatic trypsin inhibitor Kunitz domain"/>
    <property type="match status" value="1"/>
</dbReference>
<dbReference type="Pfam" id="PF00014">
    <property type="entry name" value="Kunitz_BPTI"/>
    <property type="match status" value="1"/>
</dbReference>
<comment type="caution">
    <text evidence="3">The sequence shown here is derived from an EMBL/GenBank/DDBJ whole genome shotgun (WGS) entry which is preliminary data.</text>
</comment>
<feature type="domain" description="BPTI/Kunitz inhibitor" evidence="2">
    <location>
        <begin position="85"/>
        <end position="139"/>
    </location>
</feature>
<keyword evidence="4" id="KW-1185">Reference proteome</keyword>
<protein>
    <recommendedName>
        <fullName evidence="2">BPTI/Kunitz inhibitor domain-containing protein</fullName>
    </recommendedName>
</protein>
<feature type="chain" id="PRO_5041394588" description="BPTI/Kunitz inhibitor domain-containing protein" evidence="1">
    <location>
        <begin position="17"/>
        <end position="253"/>
    </location>
</feature>
<sequence>MLYPLLLFCIVPVTAANFCRRSNGHEVCRIGQKQLSYAAGNYWKCRKVCKYKKAACNRMCKKCKAMCTQKPAPPQPPPWRMPDKCKLEKDEGTGDKSIFQYYFSFNTKFNNNTCQILWYKGSGGNENRFKSIQECWRTCAPDKEPKGGHCGMKEDDNRYGPCTWHWGYRWNATGKYCQFFKDDGCFRTKGECIEKCKPKVVPPPPPPRLPKVTFYKLRKGKVKCCIERTKKCTTHTNRPKCRTQLLKKYKYIK</sequence>
<evidence type="ECO:0000256" key="1">
    <source>
        <dbReference type="SAM" id="SignalP"/>
    </source>
</evidence>
<feature type="signal peptide" evidence="1">
    <location>
        <begin position="1"/>
        <end position="16"/>
    </location>
</feature>